<dbReference type="EMBL" id="UYRU01121521">
    <property type="protein sequence ID" value="VDN49480.1"/>
    <property type="molecule type" value="Genomic_DNA"/>
</dbReference>
<keyword evidence="2" id="KW-1185">Reference proteome</keyword>
<accession>A0A3P7P7G0</accession>
<evidence type="ECO:0000313" key="1">
    <source>
        <dbReference type="EMBL" id="VDN49480.1"/>
    </source>
</evidence>
<dbReference type="Proteomes" id="UP000281553">
    <property type="component" value="Unassembled WGS sequence"/>
</dbReference>
<gene>
    <name evidence="1" type="ORF">DILT_LOCUS19787</name>
</gene>
<sequence length="74" mass="8235">MPILFTFDPITGSPLNRSLKPATKHDVAESLIAFSDPILQALLIPGPVSEKTGHIRPLCIIHKDLKKRYNFKSP</sequence>
<proteinExistence type="predicted"/>
<protein>
    <submittedName>
        <fullName evidence="1">Uncharacterized protein</fullName>
    </submittedName>
</protein>
<name>A0A3P7P7G0_DIBLA</name>
<dbReference type="AlphaFoldDB" id="A0A3P7P7G0"/>
<evidence type="ECO:0000313" key="2">
    <source>
        <dbReference type="Proteomes" id="UP000281553"/>
    </source>
</evidence>
<organism evidence="1 2">
    <name type="scientific">Dibothriocephalus latus</name>
    <name type="common">Fish tapeworm</name>
    <name type="synonym">Diphyllobothrium latum</name>
    <dbReference type="NCBI Taxonomy" id="60516"/>
    <lineage>
        <taxon>Eukaryota</taxon>
        <taxon>Metazoa</taxon>
        <taxon>Spiralia</taxon>
        <taxon>Lophotrochozoa</taxon>
        <taxon>Platyhelminthes</taxon>
        <taxon>Cestoda</taxon>
        <taxon>Eucestoda</taxon>
        <taxon>Diphyllobothriidea</taxon>
        <taxon>Diphyllobothriidae</taxon>
        <taxon>Dibothriocephalus</taxon>
    </lineage>
</organism>
<reference evidence="1 2" key="1">
    <citation type="submission" date="2018-11" db="EMBL/GenBank/DDBJ databases">
        <authorList>
            <consortium name="Pathogen Informatics"/>
        </authorList>
    </citation>
    <scope>NUCLEOTIDE SEQUENCE [LARGE SCALE GENOMIC DNA]</scope>
</reference>